<dbReference type="CDD" id="cd08958">
    <property type="entry name" value="FR_SDR_e"/>
    <property type="match status" value="1"/>
</dbReference>
<dbReference type="SUPFAM" id="SSF51735">
    <property type="entry name" value="NAD(P)-binding Rossmann-fold domains"/>
    <property type="match status" value="1"/>
</dbReference>
<proteinExistence type="predicted"/>
<dbReference type="AlphaFoldDB" id="A0A8T0WA41"/>
<dbReference type="FunFam" id="3.40.50.720:FF:001191">
    <property type="entry name" value="Os01g0828100 protein"/>
    <property type="match status" value="1"/>
</dbReference>
<dbReference type="InterPro" id="IPR050425">
    <property type="entry name" value="NAD(P)_dehydrat-like"/>
</dbReference>
<evidence type="ECO:0000313" key="4">
    <source>
        <dbReference type="Proteomes" id="UP000823388"/>
    </source>
</evidence>
<dbReference type="InterPro" id="IPR001509">
    <property type="entry name" value="Epimerase_deHydtase"/>
</dbReference>
<name>A0A8T0WA41_PANVG</name>
<dbReference type="EMBL" id="CM029039">
    <property type="protein sequence ID" value="KAG2644305.1"/>
    <property type="molecule type" value="Genomic_DNA"/>
</dbReference>
<accession>A0A8T0WA41</accession>
<protein>
    <recommendedName>
        <fullName evidence="2">NAD-dependent epimerase/dehydratase domain-containing protein</fullName>
    </recommendedName>
</protein>
<evidence type="ECO:0000313" key="3">
    <source>
        <dbReference type="EMBL" id="KAG2644305.1"/>
    </source>
</evidence>
<keyword evidence="1" id="KW-0560">Oxidoreductase</keyword>
<evidence type="ECO:0000256" key="1">
    <source>
        <dbReference type="ARBA" id="ARBA00023002"/>
    </source>
</evidence>
<dbReference type="GO" id="GO:0016616">
    <property type="term" value="F:oxidoreductase activity, acting on the CH-OH group of donors, NAD or NADP as acceptor"/>
    <property type="evidence" value="ECO:0007669"/>
    <property type="project" value="TreeGrafter"/>
</dbReference>
<comment type="caution">
    <text evidence="3">The sequence shown here is derived from an EMBL/GenBank/DDBJ whole genome shotgun (WGS) entry which is preliminary data.</text>
</comment>
<dbReference type="InterPro" id="IPR036291">
    <property type="entry name" value="NAD(P)-bd_dom_sf"/>
</dbReference>
<dbReference type="PANTHER" id="PTHR10366:SF702">
    <property type="entry name" value="NAD-DEPENDENT EPIMERASE_DEHYDRATASE DOMAIN-CONTAINING PROTEIN"/>
    <property type="match status" value="1"/>
</dbReference>
<dbReference type="PANTHER" id="PTHR10366">
    <property type="entry name" value="NAD DEPENDENT EPIMERASE/DEHYDRATASE"/>
    <property type="match status" value="1"/>
</dbReference>
<sequence length="300" mass="33706">PRQSKERPFKELDKAQENLRLFKVDVLDYDTLTPAVEGCEGVFHLATPVPEDKIVDPESQVLDTAVKGTLNVLKVCSAAKVQKLVVMSSNAAVDFNPNWPQDKIKDETCWSDKEFCKENGDWYSVAKIMAEQAALEYADKNGLNVVTLCPPLVFGPLLPPTVNTSSKFLIYVMKGGPDVMNNKLWHIVDVRDVADALLLLYEKEESSGRYICSPHHIRTMDLVALLKKMHPEYNYVDNILDVDQKASLTSQKLMDLGWEPRTLEETLSDSVECYKKAGALQDVPGRPCRLPHLFRLAGDQ</sequence>
<keyword evidence="4" id="KW-1185">Reference proteome</keyword>
<reference evidence="3" key="1">
    <citation type="submission" date="2020-05" db="EMBL/GenBank/DDBJ databases">
        <title>WGS assembly of Panicum virgatum.</title>
        <authorList>
            <person name="Lovell J.T."/>
            <person name="Jenkins J."/>
            <person name="Shu S."/>
            <person name="Juenger T.E."/>
            <person name="Schmutz J."/>
        </authorList>
    </citation>
    <scope>NUCLEOTIDE SEQUENCE</scope>
    <source>
        <strain evidence="3">AP13</strain>
    </source>
</reference>
<feature type="non-terminal residue" evidence="3">
    <location>
        <position position="1"/>
    </location>
</feature>
<gene>
    <name evidence="3" type="ORF">PVAP13_2KG411480</name>
</gene>
<dbReference type="Pfam" id="PF01370">
    <property type="entry name" value="Epimerase"/>
    <property type="match status" value="1"/>
</dbReference>
<feature type="domain" description="NAD-dependent epimerase/dehydratase" evidence="2">
    <location>
        <begin position="5"/>
        <end position="206"/>
    </location>
</feature>
<evidence type="ECO:0000259" key="2">
    <source>
        <dbReference type="Pfam" id="PF01370"/>
    </source>
</evidence>
<organism evidence="3 4">
    <name type="scientific">Panicum virgatum</name>
    <name type="common">Blackwell switchgrass</name>
    <dbReference type="NCBI Taxonomy" id="38727"/>
    <lineage>
        <taxon>Eukaryota</taxon>
        <taxon>Viridiplantae</taxon>
        <taxon>Streptophyta</taxon>
        <taxon>Embryophyta</taxon>
        <taxon>Tracheophyta</taxon>
        <taxon>Spermatophyta</taxon>
        <taxon>Magnoliopsida</taxon>
        <taxon>Liliopsida</taxon>
        <taxon>Poales</taxon>
        <taxon>Poaceae</taxon>
        <taxon>PACMAD clade</taxon>
        <taxon>Panicoideae</taxon>
        <taxon>Panicodae</taxon>
        <taxon>Paniceae</taxon>
        <taxon>Panicinae</taxon>
        <taxon>Panicum</taxon>
        <taxon>Panicum sect. Hiantes</taxon>
    </lineage>
</organism>
<dbReference type="Proteomes" id="UP000823388">
    <property type="component" value="Chromosome 2K"/>
</dbReference>
<dbReference type="Gene3D" id="3.40.50.720">
    <property type="entry name" value="NAD(P)-binding Rossmann-like Domain"/>
    <property type="match status" value="1"/>
</dbReference>